<feature type="region of interest" description="Disordered" evidence="1">
    <location>
        <begin position="1"/>
        <end position="21"/>
    </location>
</feature>
<protein>
    <submittedName>
        <fullName evidence="2">Uncharacterized protein</fullName>
    </submittedName>
</protein>
<accession>A0A1A8LXH3</accession>
<proteinExistence type="predicted"/>
<reference evidence="2" key="2">
    <citation type="submission" date="2016-06" db="EMBL/GenBank/DDBJ databases">
        <title>The genome of a short-lived fish provides insights into sex chromosome evolution and the genetic control of aging.</title>
        <authorList>
            <person name="Reichwald K."/>
            <person name="Felder M."/>
            <person name="Petzold A."/>
            <person name="Koch P."/>
            <person name="Groth M."/>
            <person name="Platzer M."/>
        </authorList>
    </citation>
    <scope>NUCLEOTIDE SEQUENCE</scope>
    <source>
        <tissue evidence="2">Brain</tissue>
    </source>
</reference>
<name>A0A1A8LXH3_9TELE</name>
<evidence type="ECO:0000313" key="2">
    <source>
        <dbReference type="EMBL" id="SBR48976.1"/>
    </source>
</evidence>
<feature type="non-terminal residue" evidence="2">
    <location>
        <position position="83"/>
    </location>
</feature>
<sequence>GGGGGGDRSRSSVPPLDSSGPLSFVVDHELNQTRKLTNPFSLLKAKRVRQQMCLEFTVSRCAWVCLSMGELECVKVVNQHSQH</sequence>
<organism evidence="2">
    <name type="scientific">Nothobranchius pienaari</name>
    <dbReference type="NCBI Taxonomy" id="704102"/>
    <lineage>
        <taxon>Eukaryota</taxon>
        <taxon>Metazoa</taxon>
        <taxon>Chordata</taxon>
        <taxon>Craniata</taxon>
        <taxon>Vertebrata</taxon>
        <taxon>Euteleostomi</taxon>
        <taxon>Actinopterygii</taxon>
        <taxon>Neopterygii</taxon>
        <taxon>Teleostei</taxon>
        <taxon>Neoteleostei</taxon>
        <taxon>Acanthomorphata</taxon>
        <taxon>Ovalentaria</taxon>
        <taxon>Atherinomorphae</taxon>
        <taxon>Cyprinodontiformes</taxon>
        <taxon>Nothobranchiidae</taxon>
        <taxon>Nothobranchius</taxon>
    </lineage>
</organism>
<dbReference type="EMBL" id="HAEF01009684">
    <property type="protein sequence ID" value="SBR48976.1"/>
    <property type="molecule type" value="Transcribed_RNA"/>
</dbReference>
<evidence type="ECO:0000256" key="1">
    <source>
        <dbReference type="SAM" id="MobiDB-lite"/>
    </source>
</evidence>
<reference evidence="2" key="1">
    <citation type="submission" date="2016-05" db="EMBL/GenBank/DDBJ databases">
        <authorList>
            <person name="Lavstsen T."/>
            <person name="Jespersen J.S."/>
        </authorList>
    </citation>
    <scope>NUCLEOTIDE SEQUENCE</scope>
    <source>
        <tissue evidence="2">Brain</tissue>
    </source>
</reference>
<gene>
    <name evidence="2" type="primary">Nfu_g_1_016206</name>
</gene>
<feature type="non-terminal residue" evidence="2">
    <location>
        <position position="1"/>
    </location>
</feature>
<dbReference type="AlphaFoldDB" id="A0A1A8LXH3"/>